<gene>
    <name evidence="3" type="primary">LOC112269511</name>
    <name evidence="2" type="ORF">BRADI_5g26363v3</name>
</gene>
<dbReference type="EMBL" id="CM000884">
    <property type="protein sequence ID" value="PNT62157.1"/>
    <property type="molecule type" value="Genomic_DNA"/>
</dbReference>
<dbReference type="RefSeq" id="XP_024312132.1">
    <property type="nucleotide sequence ID" value="XM_024456364.1"/>
</dbReference>
<reference evidence="2 3" key="1">
    <citation type="journal article" date="2010" name="Nature">
        <title>Genome sequencing and analysis of the model grass Brachypodium distachyon.</title>
        <authorList>
            <consortium name="International Brachypodium Initiative"/>
        </authorList>
    </citation>
    <scope>NUCLEOTIDE SEQUENCE [LARGE SCALE GENOMIC DNA]</scope>
    <source>
        <strain evidence="2">Bd21</strain>
        <strain evidence="3">cv. Bd21</strain>
    </source>
</reference>
<name>A0A2K2CJF4_BRADI</name>
<protein>
    <submittedName>
        <fullName evidence="2 3">Uncharacterized protein</fullName>
    </submittedName>
</protein>
<dbReference type="Gramene" id="PNT62157">
    <property type="protein sequence ID" value="PNT62157"/>
    <property type="gene ID" value="BRADI_5g26363v3"/>
</dbReference>
<reference evidence="3" key="3">
    <citation type="submission" date="2018-08" db="UniProtKB">
        <authorList>
            <consortium name="EnsemblPlants"/>
        </authorList>
    </citation>
    <scope>IDENTIFICATION</scope>
    <source>
        <strain evidence="3">cv. Bd21</strain>
    </source>
</reference>
<accession>A0A2K2CJF4</accession>
<dbReference type="Proteomes" id="UP000008810">
    <property type="component" value="Chromosome 5"/>
</dbReference>
<dbReference type="GeneID" id="112269511"/>
<organism evidence="2">
    <name type="scientific">Brachypodium distachyon</name>
    <name type="common">Purple false brome</name>
    <name type="synonym">Trachynia distachya</name>
    <dbReference type="NCBI Taxonomy" id="15368"/>
    <lineage>
        <taxon>Eukaryota</taxon>
        <taxon>Viridiplantae</taxon>
        <taxon>Streptophyta</taxon>
        <taxon>Embryophyta</taxon>
        <taxon>Tracheophyta</taxon>
        <taxon>Spermatophyta</taxon>
        <taxon>Magnoliopsida</taxon>
        <taxon>Liliopsida</taxon>
        <taxon>Poales</taxon>
        <taxon>Poaceae</taxon>
        <taxon>BOP clade</taxon>
        <taxon>Pooideae</taxon>
        <taxon>Stipodae</taxon>
        <taxon>Brachypodieae</taxon>
        <taxon>Brachypodium</taxon>
    </lineage>
</organism>
<feature type="region of interest" description="Disordered" evidence="1">
    <location>
        <begin position="1"/>
        <end position="46"/>
    </location>
</feature>
<evidence type="ECO:0000256" key="1">
    <source>
        <dbReference type="SAM" id="MobiDB-lite"/>
    </source>
</evidence>
<evidence type="ECO:0000313" key="3">
    <source>
        <dbReference type="EnsemblPlants" id="PNT62157"/>
    </source>
</evidence>
<feature type="compositionally biased region" description="Basic and acidic residues" evidence="1">
    <location>
        <begin position="1"/>
        <end position="10"/>
    </location>
</feature>
<keyword evidence="4" id="KW-1185">Reference proteome</keyword>
<feature type="region of interest" description="Disordered" evidence="1">
    <location>
        <begin position="150"/>
        <end position="196"/>
    </location>
</feature>
<dbReference type="EnsemblPlants" id="PNT62157">
    <property type="protein sequence ID" value="PNT62157"/>
    <property type="gene ID" value="BRADI_5g26363v3"/>
</dbReference>
<reference evidence="2" key="2">
    <citation type="submission" date="2017-06" db="EMBL/GenBank/DDBJ databases">
        <title>WGS assembly of Brachypodium distachyon.</title>
        <authorList>
            <consortium name="The International Brachypodium Initiative"/>
            <person name="Lucas S."/>
            <person name="Harmon-Smith M."/>
            <person name="Lail K."/>
            <person name="Tice H."/>
            <person name="Grimwood J."/>
            <person name="Bruce D."/>
            <person name="Barry K."/>
            <person name="Shu S."/>
            <person name="Lindquist E."/>
            <person name="Wang M."/>
            <person name="Pitluck S."/>
            <person name="Vogel J.P."/>
            <person name="Garvin D.F."/>
            <person name="Mockler T.C."/>
            <person name="Schmutz J."/>
            <person name="Rokhsar D."/>
            <person name="Bevan M.W."/>
        </authorList>
    </citation>
    <scope>NUCLEOTIDE SEQUENCE</scope>
    <source>
        <strain evidence="2">Bd21</strain>
    </source>
</reference>
<evidence type="ECO:0000313" key="4">
    <source>
        <dbReference type="Proteomes" id="UP000008810"/>
    </source>
</evidence>
<proteinExistence type="predicted"/>
<sequence>MFCKHEEGEGGWRQLAGGGHVRSQHSRPEGPSAARNSGATPGAGVSQASAMDAEFVQALVLHGVAARQDIERPLAATWSDGTGPGSAFPPVGDRRAVLRMVTDIAERVVPLVNGRLATEDSADASRYLEGAPLFDETPLENRARKLTPVRRGVREETSDGTMDLLGGKFIQDGANGEGQCSRERGVWSMGGTGGPT</sequence>
<evidence type="ECO:0000313" key="2">
    <source>
        <dbReference type="EMBL" id="PNT62157.1"/>
    </source>
</evidence>
<dbReference type="AlphaFoldDB" id="A0A2K2CJF4"/>